<feature type="domain" description="J" evidence="3">
    <location>
        <begin position="461"/>
        <end position="525"/>
    </location>
</feature>
<dbReference type="Pfam" id="PF00226">
    <property type="entry name" value="DnaJ"/>
    <property type="match status" value="1"/>
</dbReference>
<dbReference type="GO" id="GO:0042026">
    <property type="term" value="P:protein refolding"/>
    <property type="evidence" value="ECO:0007669"/>
    <property type="project" value="TreeGrafter"/>
</dbReference>
<keyword evidence="5" id="KW-1185">Reference proteome</keyword>
<organism evidence="4 5">
    <name type="scientific">Symbiodinium necroappetens</name>
    <dbReference type="NCBI Taxonomy" id="1628268"/>
    <lineage>
        <taxon>Eukaryota</taxon>
        <taxon>Sar</taxon>
        <taxon>Alveolata</taxon>
        <taxon>Dinophyceae</taxon>
        <taxon>Suessiales</taxon>
        <taxon>Symbiodiniaceae</taxon>
        <taxon>Symbiodinium</taxon>
    </lineage>
</organism>
<dbReference type="Proteomes" id="UP000601435">
    <property type="component" value="Unassembled WGS sequence"/>
</dbReference>
<accession>A0A812WJW7</accession>
<evidence type="ECO:0000256" key="2">
    <source>
        <dbReference type="SAM" id="MobiDB-lite"/>
    </source>
</evidence>
<proteinExistence type="predicted"/>
<dbReference type="InterPro" id="IPR018253">
    <property type="entry name" value="DnaJ_domain_CS"/>
</dbReference>
<gene>
    <name evidence="4" type="primary">Dnaja3</name>
    <name evidence="4" type="ORF">SNEC2469_LOCUS19805</name>
</gene>
<feature type="compositionally biased region" description="Basic and acidic residues" evidence="2">
    <location>
        <begin position="361"/>
        <end position="371"/>
    </location>
</feature>
<keyword evidence="1" id="KW-0143">Chaperone</keyword>
<feature type="compositionally biased region" description="Low complexity" evidence="2">
    <location>
        <begin position="280"/>
        <end position="298"/>
    </location>
</feature>
<dbReference type="AlphaFoldDB" id="A0A812WJW7"/>
<dbReference type="SUPFAM" id="SSF46565">
    <property type="entry name" value="Chaperone J-domain"/>
    <property type="match status" value="1"/>
</dbReference>
<dbReference type="SMART" id="SM00271">
    <property type="entry name" value="DnaJ"/>
    <property type="match status" value="1"/>
</dbReference>
<evidence type="ECO:0000313" key="5">
    <source>
        <dbReference type="Proteomes" id="UP000601435"/>
    </source>
</evidence>
<dbReference type="OrthoDB" id="660555at2759"/>
<dbReference type="PRINTS" id="PR00625">
    <property type="entry name" value="JDOMAIN"/>
</dbReference>
<evidence type="ECO:0000259" key="3">
    <source>
        <dbReference type="PROSITE" id="PS50076"/>
    </source>
</evidence>
<dbReference type="Gene3D" id="1.10.287.110">
    <property type="entry name" value="DnaJ domain"/>
    <property type="match status" value="1"/>
</dbReference>
<evidence type="ECO:0000256" key="1">
    <source>
        <dbReference type="ARBA" id="ARBA00023186"/>
    </source>
</evidence>
<dbReference type="InterPro" id="IPR001623">
    <property type="entry name" value="DnaJ_domain"/>
</dbReference>
<dbReference type="PROSITE" id="PS00636">
    <property type="entry name" value="DNAJ_1"/>
    <property type="match status" value="1"/>
</dbReference>
<feature type="compositionally biased region" description="Basic and acidic residues" evidence="2">
    <location>
        <begin position="310"/>
        <end position="320"/>
    </location>
</feature>
<feature type="region of interest" description="Disordered" evidence="2">
    <location>
        <begin position="399"/>
        <end position="418"/>
    </location>
</feature>
<sequence>MSLTYSSRAFVLAGEGVGQSAFPRLCRECYGAAETPQRSKQRVRGRADALLLEDPLNRGPTVELNFVEVPCWWVEADLRSCVRERKSFSDCAVLLVDVCNADSFDAARLRGQWAMAAGLRCVTVLSFSGPCQGKAFPSPLRSRLVQQERLDWLSDEMSLVKPSHFDCTLEAIGSGSPQFQLELFLKVLTLRLLWLNLAPIETSGSQAKAPASLSTPSSRRWTGPALSSRSDSVPGRRQPRQGASPGPPRCAHILPARYMPGIRTAPDGPPRGRTWWGSEPRSVSPRRPSPPVQWSSRQTGRNRSPLQIRRRSESAGRSEPQEAMASEGEDVRSTDGNPASLAAAEAKRLVAAGPQGPLRRPQQEQERRKSVELSGTTNNGAHPEEDAPLETVINLSTLAERSREAGPSRSQESPPRSKRSCIFKELRTVMLTLLKREVCLGCLGWGSGSGTKRAFATRNQTHYQVLGVSSSASQAEIKKAYLGEAKKCHPDLNPSKDAKEKFQQLAEAYQVLGDPDKRHQYDEFLRTGTSQSFSGARSSQGAQAQGFQAAPPPSDLDPFELFRAVLEALAGRGKELGSERLMERVRTVQKEVGDASVAAQAGDFAPAKAFIWKHKGLAASVLLPLGIVLRFPGLIGMALRVLGLVAAATLQNPAMREMFARWTWLQWRLLVQRAARRAHEKKR</sequence>
<feature type="compositionally biased region" description="Low complexity" evidence="2">
    <location>
        <begin position="531"/>
        <end position="549"/>
    </location>
</feature>
<dbReference type="PANTHER" id="PTHR43096:SF52">
    <property type="entry name" value="DNAJ HOMOLOG 1, MITOCHONDRIAL-RELATED"/>
    <property type="match status" value="1"/>
</dbReference>
<dbReference type="CDD" id="cd06257">
    <property type="entry name" value="DnaJ"/>
    <property type="match status" value="1"/>
</dbReference>
<dbReference type="GO" id="GO:0051082">
    <property type="term" value="F:unfolded protein binding"/>
    <property type="evidence" value="ECO:0007669"/>
    <property type="project" value="TreeGrafter"/>
</dbReference>
<feature type="region of interest" description="Disordered" evidence="2">
    <location>
        <begin position="531"/>
        <end position="552"/>
    </location>
</feature>
<dbReference type="GO" id="GO:0005737">
    <property type="term" value="C:cytoplasm"/>
    <property type="evidence" value="ECO:0007669"/>
    <property type="project" value="TreeGrafter"/>
</dbReference>
<dbReference type="EMBL" id="CAJNJA010034119">
    <property type="protein sequence ID" value="CAE7687665.1"/>
    <property type="molecule type" value="Genomic_DNA"/>
</dbReference>
<feature type="region of interest" description="Disordered" evidence="2">
    <location>
        <begin position="205"/>
        <end position="337"/>
    </location>
</feature>
<feature type="compositionally biased region" description="Polar residues" evidence="2">
    <location>
        <begin position="205"/>
        <end position="231"/>
    </location>
</feature>
<dbReference type="InterPro" id="IPR036869">
    <property type="entry name" value="J_dom_sf"/>
</dbReference>
<evidence type="ECO:0000313" key="4">
    <source>
        <dbReference type="EMBL" id="CAE7687665.1"/>
    </source>
</evidence>
<feature type="region of interest" description="Disordered" evidence="2">
    <location>
        <begin position="352"/>
        <end position="390"/>
    </location>
</feature>
<dbReference type="PROSITE" id="PS50076">
    <property type="entry name" value="DNAJ_2"/>
    <property type="match status" value="1"/>
</dbReference>
<comment type="caution">
    <text evidence="4">The sequence shown here is derived from an EMBL/GenBank/DDBJ whole genome shotgun (WGS) entry which is preliminary data.</text>
</comment>
<name>A0A812WJW7_9DINO</name>
<dbReference type="PANTHER" id="PTHR43096">
    <property type="entry name" value="DNAJ HOMOLOG 1, MITOCHONDRIAL-RELATED"/>
    <property type="match status" value="1"/>
</dbReference>
<protein>
    <submittedName>
        <fullName evidence="4">Dnaja3 protein</fullName>
    </submittedName>
</protein>
<reference evidence="4" key="1">
    <citation type="submission" date="2021-02" db="EMBL/GenBank/DDBJ databases">
        <authorList>
            <person name="Dougan E. K."/>
            <person name="Rhodes N."/>
            <person name="Thang M."/>
            <person name="Chan C."/>
        </authorList>
    </citation>
    <scope>NUCLEOTIDE SEQUENCE</scope>
</reference>